<dbReference type="AlphaFoldDB" id="A0A6A6Z8Z8"/>
<evidence type="ECO:0000313" key="2">
    <source>
        <dbReference type="Proteomes" id="UP000504636"/>
    </source>
</evidence>
<evidence type="ECO:0000313" key="3">
    <source>
        <dbReference type="RefSeq" id="XP_033584167.1"/>
    </source>
</evidence>
<evidence type="ECO:0000313" key="1">
    <source>
        <dbReference type="EMBL" id="KAF2817203.1"/>
    </source>
</evidence>
<dbReference type="GeneID" id="54459471"/>
<keyword evidence="2" id="KW-1185">Reference proteome</keyword>
<reference evidence="3" key="2">
    <citation type="submission" date="2020-04" db="EMBL/GenBank/DDBJ databases">
        <authorList>
            <consortium name="NCBI Genome Project"/>
        </authorList>
    </citation>
    <scope>NUCLEOTIDE SEQUENCE</scope>
    <source>
        <strain evidence="3">CBS 304.34</strain>
    </source>
</reference>
<protein>
    <submittedName>
        <fullName evidence="1 3">Uncharacterized protein</fullName>
    </submittedName>
</protein>
<dbReference type="RefSeq" id="XP_033584167.1">
    <property type="nucleotide sequence ID" value="XM_033718578.1"/>
</dbReference>
<reference evidence="1 3" key="1">
    <citation type="journal article" date="2020" name="Stud. Mycol.">
        <title>101 Dothideomycetes genomes: a test case for predicting lifestyles and emergence of pathogens.</title>
        <authorList>
            <person name="Haridas S."/>
            <person name="Albert R."/>
            <person name="Binder M."/>
            <person name="Bloem J."/>
            <person name="Labutti K."/>
            <person name="Salamov A."/>
            <person name="Andreopoulos B."/>
            <person name="Baker S."/>
            <person name="Barry K."/>
            <person name="Bills G."/>
            <person name="Bluhm B."/>
            <person name="Cannon C."/>
            <person name="Castanera R."/>
            <person name="Culley D."/>
            <person name="Daum C."/>
            <person name="Ezra D."/>
            <person name="Gonzalez J."/>
            <person name="Henrissat B."/>
            <person name="Kuo A."/>
            <person name="Liang C."/>
            <person name="Lipzen A."/>
            <person name="Lutzoni F."/>
            <person name="Magnuson J."/>
            <person name="Mondo S."/>
            <person name="Nolan M."/>
            <person name="Ohm R."/>
            <person name="Pangilinan J."/>
            <person name="Park H.-J."/>
            <person name="Ramirez L."/>
            <person name="Alfaro M."/>
            <person name="Sun H."/>
            <person name="Tritt A."/>
            <person name="Yoshinaga Y."/>
            <person name="Zwiers L.-H."/>
            <person name="Turgeon B."/>
            <person name="Goodwin S."/>
            <person name="Spatafora J."/>
            <person name="Crous P."/>
            <person name="Grigoriev I."/>
        </authorList>
    </citation>
    <scope>NUCLEOTIDE SEQUENCE</scope>
    <source>
        <strain evidence="1 3">CBS 304.34</strain>
    </source>
</reference>
<reference evidence="3" key="3">
    <citation type="submission" date="2025-04" db="UniProtKB">
        <authorList>
            <consortium name="RefSeq"/>
        </authorList>
    </citation>
    <scope>IDENTIFICATION</scope>
    <source>
        <strain evidence="3">CBS 304.34</strain>
    </source>
</reference>
<organism evidence="1">
    <name type="scientific">Mytilinidion resinicola</name>
    <dbReference type="NCBI Taxonomy" id="574789"/>
    <lineage>
        <taxon>Eukaryota</taxon>
        <taxon>Fungi</taxon>
        <taxon>Dikarya</taxon>
        <taxon>Ascomycota</taxon>
        <taxon>Pezizomycotina</taxon>
        <taxon>Dothideomycetes</taxon>
        <taxon>Pleosporomycetidae</taxon>
        <taxon>Mytilinidiales</taxon>
        <taxon>Mytilinidiaceae</taxon>
        <taxon>Mytilinidion</taxon>
    </lineage>
</organism>
<gene>
    <name evidence="1 3" type="ORF">BDZ99DRAFT_456963</name>
</gene>
<accession>A0A6A6Z8Z8</accession>
<dbReference type="Proteomes" id="UP000504636">
    <property type="component" value="Unplaced"/>
</dbReference>
<sequence>MPKPSISHLIEALSPSPLAYKHLRKVLINEILRILIKALISRLTSCLTRLRQACRLRCTSCDRL</sequence>
<dbReference type="EMBL" id="MU003692">
    <property type="protein sequence ID" value="KAF2817203.1"/>
    <property type="molecule type" value="Genomic_DNA"/>
</dbReference>
<name>A0A6A6Z8Z8_9PEZI</name>
<proteinExistence type="predicted"/>